<evidence type="ECO:0000313" key="2">
    <source>
        <dbReference type="Proteomes" id="UP000693970"/>
    </source>
</evidence>
<proteinExistence type="predicted"/>
<evidence type="ECO:0000313" key="1">
    <source>
        <dbReference type="EMBL" id="KAG7337008.1"/>
    </source>
</evidence>
<dbReference type="Proteomes" id="UP000693970">
    <property type="component" value="Unassembled WGS sequence"/>
</dbReference>
<sequence>MEPFFQPRCGAPSTDHEAFGLRGVVSSTGWSALPRFSFSEEDDIEHILMTRQGISVWDMDHIRKVNLLIIYDYPTSHGRKPPYSNGRKIFVV</sequence>
<accession>A0A9K3K633</accession>
<gene>
    <name evidence="1" type="ORF">IV203_017547</name>
</gene>
<dbReference type="AlphaFoldDB" id="A0A9K3K633"/>
<comment type="caution">
    <text evidence="1">The sequence shown here is derived from an EMBL/GenBank/DDBJ whole genome shotgun (WGS) entry which is preliminary data.</text>
</comment>
<reference evidence="1" key="1">
    <citation type="journal article" date="2021" name="Sci. Rep.">
        <title>Diploid genomic architecture of Nitzschia inconspicua, an elite biomass production diatom.</title>
        <authorList>
            <person name="Oliver A."/>
            <person name="Podell S."/>
            <person name="Pinowska A."/>
            <person name="Traller J.C."/>
            <person name="Smith S.R."/>
            <person name="McClure R."/>
            <person name="Beliaev A."/>
            <person name="Bohutskyi P."/>
            <person name="Hill E.A."/>
            <person name="Rabines A."/>
            <person name="Zheng H."/>
            <person name="Allen L.Z."/>
            <person name="Kuo A."/>
            <person name="Grigoriev I.V."/>
            <person name="Allen A.E."/>
            <person name="Hazlebeck D."/>
            <person name="Allen E.E."/>
        </authorList>
    </citation>
    <scope>NUCLEOTIDE SEQUENCE</scope>
    <source>
        <strain evidence="1">Hildebrandi</strain>
    </source>
</reference>
<organism evidence="1 2">
    <name type="scientific">Nitzschia inconspicua</name>
    <dbReference type="NCBI Taxonomy" id="303405"/>
    <lineage>
        <taxon>Eukaryota</taxon>
        <taxon>Sar</taxon>
        <taxon>Stramenopiles</taxon>
        <taxon>Ochrophyta</taxon>
        <taxon>Bacillariophyta</taxon>
        <taxon>Bacillariophyceae</taxon>
        <taxon>Bacillariophycidae</taxon>
        <taxon>Bacillariales</taxon>
        <taxon>Bacillariaceae</taxon>
        <taxon>Nitzschia</taxon>
    </lineage>
</organism>
<keyword evidence="2" id="KW-1185">Reference proteome</keyword>
<reference evidence="1" key="2">
    <citation type="submission" date="2021-04" db="EMBL/GenBank/DDBJ databases">
        <authorList>
            <person name="Podell S."/>
        </authorList>
    </citation>
    <scope>NUCLEOTIDE SEQUENCE</scope>
    <source>
        <strain evidence="1">Hildebrandi</strain>
    </source>
</reference>
<protein>
    <submittedName>
        <fullName evidence="1">Uncharacterized protein</fullName>
    </submittedName>
</protein>
<dbReference type="EMBL" id="JAGRRH010000098">
    <property type="protein sequence ID" value="KAG7337008.1"/>
    <property type="molecule type" value="Genomic_DNA"/>
</dbReference>
<name>A0A9K3K633_9STRA</name>